<organism evidence="2 3">
    <name type="scientific">Fusarium poae</name>
    <dbReference type="NCBI Taxonomy" id="36050"/>
    <lineage>
        <taxon>Eukaryota</taxon>
        <taxon>Fungi</taxon>
        <taxon>Dikarya</taxon>
        <taxon>Ascomycota</taxon>
        <taxon>Pezizomycotina</taxon>
        <taxon>Sordariomycetes</taxon>
        <taxon>Hypocreomycetidae</taxon>
        <taxon>Hypocreales</taxon>
        <taxon>Nectriaceae</taxon>
        <taxon>Fusarium</taxon>
    </lineage>
</organism>
<dbReference type="EMBL" id="LYXU01000002">
    <property type="protein sequence ID" value="OBS23394.1"/>
    <property type="molecule type" value="Genomic_DNA"/>
</dbReference>
<feature type="transmembrane region" description="Helical" evidence="1">
    <location>
        <begin position="146"/>
        <end position="165"/>
    </location>
</feature>
<comment type="caution">
    <text evidence="2">The sequence shown here is derived from an EMBL/GenBank/DDBJ whole genome shotgun (WGS) entry which is preliminary data.</text>
</comment>
<sequence length="313" mass="35040">MQYGDKMVLAHLVMVFVGAYIPSLVLFFNSLCTVRSSKDAVRTAFTYLKYALLIFSAHALFDATVYGIALGRSLEFSDADYDDSDFDWGRYATLMKALGVSLSVFQEIAKMSDLFTDILIAIILLRLSVAILSIYSGSAMGNKLRLVSYAMALVLGPLILAVFGLRMRYIFEFYNGDYDIGKHSALKGLQIDFSIRVMLLATSLAVLVRAIMVKKQIKADKNLTWASTMLIVASVVWLLHTSFAMASIAAWDNLGIMGIPPIRYEHYNYIFEAVFRIWPQFAVLVIVYVIGRAKTNGIWSKQQRSSRHVEGGK</sequence>
<keyword evidence="1" id="KW-1133">Transmembrane helix</keyword>
<feature type="transmembrane region" description="Helical" evidence="1">
    <location>
        <begin position="48"/>
        <end position="70"/>
    </location>
</feature>
<accession>A0A1B8ASR6</accession>
<evidence type="ECO:0000313" key="2">
    <source>
        <dbReference type="EMBL" id="OBS23394.1"/>
    </source>
</evidence>
<dbReference type="Proteomes" id="UP000091967">
    <property type="component" value="Unassembled WGS sequence"/>
</dbReference>
<evidence type="ECO:0000256" key="1">
    <source>
        <dbReference type="SAM" id="Phobius"/>
    </source>
</evidence>
<reference evidence="2 3" key="1">
    <citation type="submission" date="2016-06" db="EMBL/GenBank/DDBJ databases">
        <title>Living apart together: crosstalk between the core and supernumerary genomes in a fungal plant pathogen.</title>
        <authorList>
            <person name="Vanheule A."/>
            <person name="Audenaert K."/>
            <person name="Warris S."/>
            <person name="Van De Geest H."/>
            <person name="Schijlen E."/>
            <person name="Hofte M."/>
            <person name="De Saeger S."/>
            <person name="Haesaert G."/>
            <person name="Waalwijk C."/>
            <person name="Van Der Lee T."/>
        </authorList>
    </citation>
    <scope>NUCLEOTIDE SEQUENCE [LARGE SCALE GENOMIC DNA]</scope>
    <source>
        <strain evidence="2 3">2516</strain>
    </source>
</reference>
<keyword evidence="1" id="KW-0472">Membrane</keyword>
<keyword evidence="1" id="KW-0812">Transmembrane</keyword>
<evidence type="ECO:0000313" key="3">
    <source>
        <dbReference type="Proteomes" id="UP000091967"/>
    </source>
</evidence>
<feature type="transmembrane region" description="Helical" evidence="1">
    <location>
        <begin position="193"/>
        <end position="211"/>
    </location>
</feature>
<feature type="transmembrane region" description="Helical" evidence="1">
    <location>
        <begin position="7"/>
        <end position="28"/>
    </location>
</feature>
<dbReference type="STRING" id="36050.A0A1B8ASR6"/>
<feature type="transmembrane region" description="Helical" evidence="1">
    <location>
        <begin position="269"/>
        <end position="291"/>
    </location>
</feature>
<protein>
    <submittedName>
        <fullName evidence="2">Uncharacterized protein</fullName>
    </submittedName>
</protein>
<feature type="transmembrane region" description="Helical" evidence="1">
    <location>
        <begin position="223"/>
        <end position="249"/>
    </location>
</feature>
<feature type="transmembrane region" description="Helical" evidence="1">
    <location>
        <begin position="114"/>
        <end position="134"/>
    </location>
</feature>
<dbReference type="AlphaFoldDB" id="A0A1B8ASR6"/>
<keyword evidence="3" id="KW-1185">Reference proteome</keyword>
<gene>
    <name evidence="2" type="ORF">FPOA_03942</name>
</gene>
<proteinExistence type="predicted"/>
<name>A0A1B8ASR6_FUSPO</name>
<dbReference type="OMA" id="ENALTWC"/>